<dbReference type="Pfam" id="PF15208">
    <property type="entry name" value="Rab15_effector"/>
    <property type="match status" value="1"/>
</dbReference>
<dbReference type="PANTHER" id="PTHR36682">
    <property type="entry name" value="RAB15 EFFECTOR PROTEIN"/>
    <property type="match status" value="1"/>
</dbReference>
<sequence>MWKLPPPAEKMGQKVSQEDNQENKAETLVICEVFSQGVLHASQRLKDYLGFVDPQSKFRPATNTLSEIFLVNFIDFCVGKGVEERIVTSRMTKQQSSLFGVDWIWTLCGSDKQIKLQMAVQALQPAELFHGEGPAEDCCREAALADECFQNMSRFEKLAEFCRLVGQDCLGLFVMFGVPGKPKDIRGVLLDSVAKEEQKCRLSGRNALRQFVTSTDSSLPTKDMLENCLGTKNRLKDVGNVYINFVPLGLQPWWECGNWPRLWILASSSEKCEHLTVFIHSAQLEPQLSTAIPRLLCLHLLMDQDGSLWSQTVLPGRKGSLCFACAAQVDVTELVWPDKASRNKGNVGPELCPIGLRFPLSTESGLRIVSLDLDIESVKVEEMYERVIT</sequence>
<proteinExistence type="predicted"/>
<dbReference type="STRING" id="299123.ENSLSDP00000020502"/>
<dbReference type="Proteomes" id="UP000197619">
    <property type="component" value="Unassembled WGS sequence"/>
</dbReference>
<comment type="caution">
    <text evidence="2">The sequence shown here is derived from an EMBL/GenBank/DDBJ whole genome shotgun (WGS) entry which is preliminary data.</text>
</comment>
<evidence type="ECO:0000313" key="3">
    <source>
        <dbReference type="Proteomes" id="UP000197619"/>
    </source>
</evidence>
<dbReference type="GO" id="GO:0001881">
    <property type="term" value="P:receptor recycling"/>
    <property type="evidence" value="ECO:0007669"/>
    <property type="project" value="InterPro"/>
</dbReference>
<protein>
    <submittedName>
        <fullName evidence="2">Rab15 effector protein</fullName>
    </submittedName>
</protein>
<feature type="region of interest" description="Disordered" evidence="1">
    <location>
        <begin position="1"/>
        <end position="20"/>
    </location>
</feature>
<accession>A0A218UGI5</accession>
<dbReference type="EMBL" id="MUZQ01000319">
    <property type="protein sequence ID" value="OWK52844.1"/>
    <property type="molecule type" value="Genomic_DNA"/>
</dbReference>
<dbReference type="PANTHER" id="PTHR36682:SF1">
    <property type="entry name" value="RAB15 EFFECTOR PROTEIN"/>
    <property type="match status" value="1"/>
</dbReference>
<dbReference type="InterPro" id="IPR027985">
    <property type="entry name" value="Rab15_effector"/>
</dbReference>
<dbReference type="AlphaFoldDB" id="A0A218UGI5"/>
<reference evidence="2 3" key="1">
    <citation type="submission" date="2017-05" db="EMBL/GenBank/DDBJ databases">
        <title>Genome of assembly of the Bengalese finch, Lonchura striata domestica.</title>
        <authorList>
            <person name="Colquitt B.M."/>
            <person name="Brainard M.S."/>
        </authorList>
    </citation>
    <scope>NUCLEOTIDE SEQUENCE [LARGE SCALE GENOMIC DNA]</scope>
    <source>
        <strain evidence="2">White83orange57</strain>
    </source>
</reference>
<dbReference type="GO" id="GO:0010008">
    <property type="term" value="C:endosome membrane"/>
    <property type="evidence" value="ECO:0007669"/>
    <property type="project" value="TreeGrafter"/>
</dbReference>
<gene>
    <name evidence="2" type="primary">REP15</name>
    <name evidence="2" type="ORF">RLOC_00014302</name>
</gene>
<organism evidence="2 3">
    <name type="scientific">Lonchura striata</name>
    <name type="common">white-rumped munia</name>
    <dbReference type="NCBI Taxonomy" id="40157"/>
    <lineage>
        <taxon>Eukaryota</taxon>
        <taxon>Metazoa</taxon>
        <taxon>Chordata</taxon>
        <taxon>Craniata</taxon>
        <taxon>Vertebrata</taxon>
        <taxon>Euteleostomi</taxon>
        <taxon>Archelosauria</taxon>
        <taxon>Archosauria</taxon>
        <taxon>Dinosauria</taxon>
        <taxon>Saurischia</taxon>
        <taxon>Theropoda</taxon>
        <taxon>Coelurosauria</taxon>
        <taxon>Aves</taxon>
        <taxon>Neognathae</taxon>
        <taxon>Neoaves</taxon>
        <taxon>Telluraves</taxon>
        <taxon>Australaves</taxon>
        <taxon>Passeriformes</taxon>
        <taxon>Passeroidea</taxon>
        <taxon>Estrildidae</taxon>
        <taxon>Estrildinae</taxon>
        <taxon>Lonchura</taxon>
    </lineage>
</organism>
<dbReference type="GO" id="GO:0055037">
    <property type="term" value="C:recycling endosome"/>
    <property type="evidence" value="ECO:0007669"/>
    <property type="project" value="TreeGrafter"/>
</dbReference>
<evidence type="ECO:0000313" key="2">
    <source>
        <dbReference type="EMBL" id="OWK52844.1"/>
    </source>
</evidence>
<dbReference type="GO" id="GO:0033572">
    <property type="term" value="P:transferrin transport"/>
    <property type="evidence" value="ECO:0007669"/>
    <property type="project" value="TreeGrafter"/>
</dbReference>
<evidence type="ECO:0000256" key="1">
    <source>
        <dbReference type="SAM" id="MobiDB-lite"/>
    </source>
</evidence>
<keyword evidence="3" id="KW-1185">Reference proteome</keyword>
<name>A0A218UGI5_9PASE</name>